<evidence type="ECO:0000256" key="2">
    <source>
        <dbReference type="ARBA" id="ARBA00023002"/>
    </source>
</evidence>
<organism evidence="3 4">
    <name type="scientific">Amycolatopsis endophytica</name>
    <dbReference type="NCBI Taxonomy" id="860233"/>
    <lineage>
        <taxon>Bacteria</taxon>
        <taxon>Bacillati</taxon>
        <taxon>Actinomycetota</taxon>
        <taxon>Actinomycetes</taxon>
        <taxon>Pseudonocardiales</taxon>
        <taxon>Pseudonocardiaceae</taxon>
        <taxon>Amycolatopsis</taxon>
    </lineage>
</organism>
<dbReference type="InterPro" id="IPR036291">
    <property type="entry name" value="NAD(P)-bd_dom_sf"/>
</dbReference>
<dbReference type="Gene3D" id="3.40.50.720">
    <property type="entry name" value="NAD(P)-binding Rossmann-like Domain"/>
    <property type="match status" value="1"/>
</dbReference>
<dbReference type="FunFam" id="3.40.50.720:FF:000084">
    <property type="entry name" value="Short-chain dehydrogenase reductase"/>
    <property type="match status" value="1"/>
</dbReference>
<dbReference type="InterPro" id="IPR002347">
    <property type="entry name" value="SDR_fam"/>
</dbReference>
<protein>
    <submittedName>
        <fullName evidence="3">NAD(P)-dependent dehydrogenase (Short-subunit alcohol dehydrogenase family)</fullName>
    </submittedName>
</protein>
<accession>A0A853BA89</accession>
<dbReference type="PRINTS" id="PR00080">
    <property type="entry name" value="SDRFAMILY"/>
</dbReference>
<keyword evidence="2" id="KW-0560">Oxidoreductase</keyword>
<dbReference type="InterPro" id="IPR020904">
    <property type="entry name" value="Sc_DH/Rdtase_CS"/>
</dbReference>
<proteinExistence type="inferred from homology"/>
<dbReference type="AlphaFoldDB" id="A0A853BA89"/>
<dbReference type="RefSeq" id="WP_218914297.1">
    <property type="nucleotide sequence ID" value="NZ_JACCFK010000002.1"/>
</dbReference>
<dbReference type="EMBL" id="JACCFK010000002">
    <property type="protein sequence ID" value="NYI92283.1"/>
    <property type="molecule type" value="Genomic_DNA"/>
</dbReference>
<reference evidence="3 4" key="1">
    <citation type="submission" date="2020-07" db="EMBL/GenBank/DDBJ databases">
        <title>Sequencing the genomes of 1000 actinobacteria strains.</title>
        <authorList>
            <person name="Klenk H.-P."/>
        </authorList>
    </citation>
    <scope>NUCLEOTIDE SEQUENCE [LARGE SCALE GENOMIC DNA]</scope>
    <source>
        <strain evidence="3 4">DSM 104006</strain>
    </source>
</reference>
<dbReference type="Pfam" id="PF13561">
    <property type="entry name" value="adh_short_C2"/>
    <property type="match status" value="1"/>
</dbReference>
<comment type="caution">
    <text evidence="3">The sequence shown here is derived from an EMBL/GenBank/DDBJ whole genome shotgun (WGS) entry which is preliminary data.</text>
</comment>
<dbReference type="GO" id="GO:0016616">
    <property type="term" value="F:oxidoreductase activity, acting on the CH-OH group of donors, NAD or NADP as acceptor"/>
    <property type="evidence" value="ECO:0007669"/>
    <property type="project" value="TreeGrafter"/>
</dbReference>
<keyword evidence="4" id="KW-1185">Reference proteome</keyword>
<name>A0A853BA89_9PSEU</name>
<evidence type="ECO:0000313" key="3">
    <source>
        <dbReference type="EMBL" id="NYI92283.1"/>
    </source>
</evidence>
<sequence length="249" mass="25955">MRGRLAGKKVLLTGATGGLGTAVATRLIEEGASVALTDVDAGACAALAGQLDGPTVVYELDVRDEDAWQRTVEGVVREWGDLHVLVNNAGIGSSATVEDETQRRWDDVIAIDQAGTWLGMKHGGPAIERAGGGAIVNLASILGATGGLANSFSYAAAKGAVRSMTMNAALHWATRGVRVNAVVPAFIGTEQLYSRFRGTERHRAMLANTPMGRLGRPEEVAAAVAFLASEDSGYTTGSELYVDGGWSAR</sequence>
<comment type="similarity">
    <text evidence="1">Belongs to the short-chain dehydrogenases/reductases (SDR) family.</text>
</comment>
<dbReference type="SUPFAM" id="SSF51735">
    <property type="entry name" value="NAD(P)-binding Rossmann-fold domains"/>
    <property type="match status" value="1"/>
</dbReference>
<dbReference type="Proteomes" id="UP000549616">
    <property type="component" value="Unassembled WGS sequence"/>
</dbReference>
<evidence type="ECO:0000256" key="1">
    <source>
        <dbReference type="ARBA" id="ARBA00006484"/>
    </source>
</evidence>
<dbReference type="PRINTS" id="PR00081">
    <property type="entry name" value="GDHRDH"/>
</dbReference>
<dbReference type="PANTHER" id="PTHR42760">
    <property type="entry name" value="SHORT-CHAIN DEHYDROGENASES/REDUCTASES FAMILY MEMBER"/>
    <property type="match status" value="1"/>
</dbReference>
<dbReference type="PANTHER" id="PTHR42760:SF133">
    <property type="entry name" value="3-OXOACYL-[ACYL-CARRIER-PROTEIN] REDUCTASE"/>
    <property type="match status" value="1"/>
</dbReference>
<dbReference type="PROSITE" id="PS00061">
    <property type="entry name" value="ADH_SHORT"/>
    <property type="match status" value="1"/>
</dbReference>
<evidence type="ECO:0000313" key="4">
    <source>
        <dbReference type="Proteomes" id="UP000549616"/>
    </source>
</evidence>
<gene>
    <name evidence="3" type="ORF">HNR02_005658</name>
</gene>